<comment type="subcellular location">
    <subcellularLocation>
        <location evidence="6">Cytoplasm</location>
    </subcellularLocation>
</comment>
<dbReference type="RefSeq" id="WP_119356837.1">
    <property type="nucleotide sequence ID" value="NZ_BJXM01000010.1"/>
</dbReference>
<gene>
    <name evidence="6 7" type="primary">rsmG</name>
    <name evidence="7" type="ORF">Mgrana_01337</name>
</gene>
<dbReference type="InterPro" id="IPR029063">
    <property type="entry name" value="SAM-dependent_MTases_sf"/>
</dbReference>
<organism evidence="7 8">
    <name type="scientific">Meiothermus granaticius NBRC 107808</name>
    <dbReference type="NCBI Taxonomy" id="1227551"/>
    <lineage>
        <taxon>Bacteria</taxon>
        <taxon>Thermotogati</taxon>
        <taxon>Deinococcota</taxon>
        <taxon>Deinococci</taxon>
        <taxon>Thermales</taxon>
        <taxon>Thermaceae</taxon>
        <taxon>Meiothermus</taxon>
    </lineage>
</organism>
<keyword evidence="1 6" id="KW-0963">Cytoplasm</keyword>
<dbReference type="PANTHER" id="PTHR31760:SF0">
    <property type="entry name" value="S-ADENOSYL-L-METHIONINE-DEPENDENT METHYLTRANSFERASES SUPERFAMILY PROTEIN"/>
    <property type="match status" value="1"/>
</dbReference>
<comment type="similarity">
    <text evidence="6">Belongs to the methyltransferase superfamily. RNA methyltransferase RsmG family.</text>
</comment>
<dbReference type="Proteomes" id="UP000266178">
    <property type="component" value="Unassembled WGS sequence"/>
</dbReference>
<feature type="binding site" evidence="6">
    <location>
        <begin position="132"/>
        <end position="133"/>
    </location>
    <ligand>
        <name>S-adenosyl-L-methionine</name>
        <dbReference type="ChEBI" id="CHEBI:59789"/>
    </ligand>
</feature>
<dbReference type="GO" id="GO:0005829">
    <property type="term" value="C:cytosol"/>
    <property type="evidence" value="ECO:0007669"/>
    <property type="project" value="TreeGrafter"/>
</dbReference>
<accession>A0A399FBZ1</accession>
<dbReference type="InterPro" id="IPR003682">
    <property type="entry name" value="rRNA_ssu_MeTfrase_G"/>
</dbReference>
<dbReference type="GO" id="GO:0070043">
    <property type="term" value="F:rRNA (guanine-N7-)-methyltransferase activity"/>
    <property type="evidence" value="ECO:0007669"/>
    <property type="project" value="UniProtKB-UniRule"/>
</dbReference>
<dbReference type="FunFam" id="3.40.50.150:FF:000041">
    <property type="entry name" value="Ribosomal RNA small subunit methyltransferase G"/>
    <property type="match status" value="1"/>
</dbReference>
<evidence type="ECO:0000256" key="4">
    <source>
        <dbReference type="ARBA" id="ARBA00022679"/>
    </source>
</evidence>
<comment type="function">
    <text evidence="6">Specifically methylates the N7 position of a guanine in 16S rRNA.</text>
</comment>
<dbReference type="AlphaFoldDB" id="A0A399FBZ1"/>
<dbReference type="EC" id="2.1.1.-" evidence="6"/>
<feature type="binding site" evidence="6">
    <location>
        <position position="86"/>
    </location>
    <ligand>
        <name>S-adenosyl-L-methionine</name>
        <dbReference type="ChEBI" id="CHEBI:59789"/>
    </ligand>
</feature>
<evidence type="ECO:0000313" key="7">
    <source>
        <dbReference type="EMBL" id="RIH92799.1"/>
    </source>
</evidence>
<keyword evidence="2 6" id="KW-0698">rRNA processing</keyword>
<feature type="binding site" evidence="6">
    <location>
        <position position="81"/>
    </location>
    <ligand>
        <name>S-adenosyl-L-methionine</name>
        <dbReference type="ChEBI" id="CHEBI:59789"/>
    </ligand>
</feature>
<dbReference type="Pfam" id="PF02527">
    <property type="entry name" value="GidB"/>
    <property type="match status" value="1"/>
</dbReference>
<keyword evidence="8" id="KW-1185">Reference proteome</keyword>
<dbReference type="PIRSF" id="PIRSF003078">
    <property type="entry name" value="GidB"/>
    <property type="match status" value="1"/>
</dbReference>
<proteinExistence type="inferred from homology"/>
<keyword evidence="5 6" id="KW-0949">S-adenosyl-L-methionine</keyword>
<protein>
    <recommendedName>
        <fullName evidence="6">Ribosomal RNA small subunit methyltransferase G</fullName>
        <ecNumber evidence="6">2.1.1.-</ecNumber>
    </recommendedName>
    <alternativeName>
        <fullName evidence="6">16S rRNA 7-methylguanosine methyltransferase</fullName>
        <shortName evidence="6">16S rRNA m7G methyltransferase</shortName>
    </alternativeName>
</protein>
<dbReference type="OrthoDB" id="9808773at2"/>
<feature type="binding site" evidence="6">
    <location>
        <begin position="104"/>
        <end position="106"/>
    </location>
    <ligand>
        <name>S-adenosyl-L-methionine</name>
        <dbReference type="ChEBI" id="CHEBI:59789"/>
    </ligand>
</feature>
<evidence type="ECO:0000256" key="6">
    <source>
        <dbReference type="HAMAP-Rule" id="MF_00074"/>
    </source>
</evidence>
<dbReference type="SUPFAM" id="SSF53335">
    <property type="entry name" value="S-adenosyl-L-methionine-dependent methyltransferases"/>
    <property type="match status" value="1"/>
</dbReference>
<reference evidence="7 8" key="1">
    <citation type="submission" date="2018-08" db="EMBL/GenBank/DDBJ databases">
        <title>Meiothermus granaticius genome AF-68 sequencing project.</title>
        <authorList>
            <person name="Da Costa M.S."/>
            <person name="Albuquerque L."/>
            <person name="Raposo P."/>
            <person name="Froufe H.J.C."/>
            <person name="Barroso C.S."/>
            <person name="Egas C."/>
        </authorList>
    </citation>
    <scope>NUCLEOTIDE SEQUENCE [LARGE SCALE GENOMIC DNA]</scope>
    <source>
        <strain evidence="7 8">AF-68</strain>
    </source>
</reference>
<dbReference type="NCBIfam" id="TIGR00138">
    <property type="entry name" value="rsmG_gidB"/>
    <property type="match status" value="1"/>
</dbReference>
<evidence type="ECO:0000256" key="3">
    <source>
        <dbReference type="ARBA" id="ARBA00022603"/>
    </source>
</evidence>
<keyword evidence="3 6" id="KW-0489">Methyltransferase</keyword>
<evidence type="ECO:0000256" key="5">
    <source>
        <dbReference type="ARBA" id="ARBA00022691"/>
    </source>
</evidence>
<evidence type="ECO:0000256" key="2">
    <source>
        <dbReference type="ARBA" id="ARBA00022552"/>
    </source>
</evidence>
<dbReference type="HAMAP" id="MF_00074">
    <property type="entry name" value="16SrRNA_methyltr_G"/>
    <property type="match status" value="1"/>
</dbReference>
<dbReference type="Gene3D" id="3.40.50.150">
    <property type="entry name" value="Vaccinia Virus protein VP39"/>
    <property type="match status" value="1"/>
</dbReference>
<keyword evidence="4 6" id="KW-0808">Transferase</keyword>
<evidence type="ECO:0000313" key="8">
    <source>
        <dbReference type="Proteomes" id="UP000266178"/>
    </source>
</evidence>
<feature type="binding site" evidence="6">
    <location>
        <position position="151"/>
    </location>
    <ligand>
        <name>S-adenosyl-L-methionine</name>
        <dbReference type="ChEBI" id="CHEBI:59789"/>
    </ligand>
</feature>
<comment type="caution">
    <text evidence="7">The sequence shown here is derived from an EMBL/GenBank/DDBJ whole genome shotgun (WGS) entry which is preliminary data.</text>
</comment>
<name>A0A399FBZ1_9DEIN</name>
<dbReference type="PANTHER" id="PTHR31760">
    <property type="entry name" value="S-ADENOSYL-L-METHIONINE-DEPENDENT METHYLTRANSFERASES SUPERFAMILY PROTEIN"/>
    <property type="match status" value="1"/>
</dbReference>
<sequence length="242" mass="26309">MAISEAGKRQLLEASRSLGVEIGDKLDRFSEYYDLLVAENEAINLTALNTETQVIHKHFVDSLTCFLSGRLEGFLKGIDVGTGGGFPGIPLAIVNSGLDLFLLDATRKKVEFVNRVCDRLGLPNAHALWNRAEVLGQQAAHREAYDRVVTRAVSPLNSLYELCLPLLKVGGFLIAQKGPEVEGEIASARSVEGKLGGRLLEVIHLKLPVIGDPRSLVIVEKVAPTPDKYPRRPGAPQKNPLS</sequence>
<evidence type="ECO:0000256" key="1">
    <source>
        <dbReference type="ARBA" id="ARBA00022490"/>
    </source>
</evidence>
<dbReference type="EMBL" id="QWLB01000014">
    <property type="protein sequence ID" value="RIH92799.1"/>
    <property type="molecule type" value="Genomic_DNA"/>
</dbReference>